<proteinExistence type="predicted"/>
<keyword evidence="3" id="KW-1185">Reference proteome</keyword>
<dbReference type="InterPro" id="IPR008972">
    <property type="entry name" value="Cupredoxin"/>
</dbReference>
<name>A0ABZ1AJN4_AROEV</name>
<dbReference type="Gene3D" id="2.60.40.420">
    <property type="entry name" value="Cupredoxins - blue copper proteins"/>
    <property type="match status" value="1"/>
</dbReference>
<dbReference type="SUPFAM" id="SSF49503">
    <property type="entry name" value="Cupredoxins"/>
    <property type="match status" value="1"/>
</dbReference>
<dbReference type="RefSeq" id="WP_407278418.1">
    <property type="nucleotide sequence ID" value="NZ_CP141259.1"/>
</dbReference>
<evidence type="ECO:0000256" key="1">
    <source>
        <dbReference type="SAM" id="SignalP"/>
    </source>
</evidence>
<organism evidence="2 3">
    <name type="scientific">Aromatoleum evansii</name>
    <name type="common">Azoarcus evansii</name>
    <dbReference type="NCBI Taxonomy" id="59406"/>
    <lineage>
        <taxon>Bacteria</taxon>
        <taxon>Pseudomonadati</taxon>
        <taxon>Pseudomonadota</taxon>
        <taxon>Betaproteobacteria</taxon>
        <taxon>Rhodocyclales</taxon>
        <taxon>Rhodocyclaceae</taxon>
        <taxon>Aromatoleum</taxon>
    </lineage>
</organism>
<reference evidence="2 3" key="1">
    <citation type="submission" date="2023-12" db="EMBL/GenBank/DDBJ databases">
        <title>A. evansii MAY27, complete genome.</title>
        <authorList>
            <person name="Wang Y."/>
        </authorList>
    </citation>
    <scope>NUCLEOTIDE SEQUENCE [LARGE SCALE GENOMIC DNA]</scope>
    <source>
        <strain evidence="2 3">MAY27</strain>
    </source>
</reference>
<sequence length="149" mass="15772">MTCAPPASASSLRIPASNPLVRAGLALVLSWAAALAAQAPGVQASVDADGVQRVAIVGGSYFFKPARVTAKAGQPLDLTVRMEEGIVPHRFVLEDPVGKPVADIELAAAPKTLRLVLAPGDYPFTCPNRLLMFKSHRERGMSGMLEIRE</sequence>
<feature type="signal peptide" evidence="1">
    <location>
        <begin position="1"/>
        <end position="44"/>
    </location>
</feature>
<evidence type="ECO:0000313" key="2">
    <source>
        <dbReference type="EMBL" id="WRL45231.1"/>
    </source>
</evidence>
<gene>
    <name evidence="2" type="ORF">U5817_18790</name>
</gene>
<keyword evidence="1" id="KW-0732">Signal</keyword>
<accession>A0ABZ1AJN4</accession>
<feature type="chain" id="PRO_5045506191" evidence="1">
    <location>
        <begin position="45"/>
        <end position="149"/>
    </location>
</feature>
<protein>
    <submittedName>
        <fullName evidence="2">Cupredoxin domain-containing protein</fullName>
    </submittedName>
</protein>
<evidence type="ECO:0000313" key="3">
    <source>
        <dbReference type="Proteomes" id="UP001626593"/>
    </source>
</evidence>
<dbReference type="EMBL" id="CP141259">
    <property type="protein sequence ID" value="WRL45231.1"/>
    <property type="molecule type" value="Genomic_DNA"/>
</dbReference>
<dbReference type="Proteomes" id="UP001626593">
    <property type="component" value="Chromosome"/>
</dbReference>